<comment type="similarity">
    <text evidence="1">Belongs to the 4-hydroxybenzoyl-CoA thioesterase family.</text>
</comment>
<sequence length="132" mass="15117">MTYQFIHSFQVRDYECDLQGIVNNAVYQNYMEHTRHEFLLSRGVDFAALSAEGVDLVVVRAEIDYKKPLRPGDRFYVGLNGRMKDRVRFEFEQVIHLESDDSVCTSARIIGTGMNAKGRPGIPKDLVAKLFN</sequence>
<dbReference type="OrthoDB" id="9799036at2"/>
<organism evidence="3 4">
    <name type="scientific">Reinekea blandensis MED297</name>
    <dbReference type="NCBI Taxonomy" id="314283"/>
    <lineage>
        <taxon>Bacteria</taxon>
        <taxon>Pseudomonadati</taxon>
        <taxon>Pseudomonadota</taxon>
        <taxon>Gammaproteobacteria</taxon>
        <taxon>Oceanospirillales</taxon>
        <taxon>Saccharospirillaceae</taxon>
        <taxon>Reinekea</taxon>
    </lineage>
</organism>
<dbReference type="Gene3D" id="3.10.129.10">
    <property type="entry name" value="Hotdog Thioesterase"/>
    <property type="match status" value="1"/>
</dbReference>
<evidence type="ECO:0000313" key="4">
    <source>
        <dbReference type="Proteomes" id="UP000005953"/>
    </source>
</evidence>
<dbReference type="PANTHER" id="PTHR31793:SF27">
    <property type="entry name" value="NOVEL THIOESTERASE SUPERFAMILY DOMAIN AND SAPOSIN A-TYPE DOMAIN CONTAINING PROTEIN (0610012H03RIK)"/>
    <property type="match status" value="1"/>
</dbReference>
<reference evidence="3 4" key="1">
    <citation type="submission" date="2006-02" db="EMBL/GenBank/DDBJ databases">
        <authorList>
            <person name="Pinhassi J."/>
            <person name="Pedros-Alio C."/>
            <person name="Ferriera S."/>
            <person name="Johnson J."/>
            <person name="Kravitz S."/>
            <person name="Halpern A."/>
            <person name="Remington K."/>
            <person name="Beeson K."/>
            <person name="Tran B."/>
            <person name="Rogers Y.-H."/>
            <person name="Friedman R."/>
            <person name="Venter J.C."/>
        </authorList>
    </citation>
    <scope>NUCLEOTIDE SEQUENCE [LARGE SCALE GENOMIC DNA]</scope>
    <source>
        <strain evidence="3 4">MED297</strain>
    </source>
</reference>
<dbReference type="STRING" id="314283.MED297_19567"/>
<evidence type="ECO:0008006" key="5">
    <source>
        <dbReference type="Google" id="ProtNLM"/>
    </source>
</evidence>
<dbReference type="Proteomes" id="UP000005953">
    <property type="component" value="Unassembled WGS sequence"/>
</dbReference>
<dbReference type="PANTHER" id="PTHR31793">
    <property type="entry name" value="4-HYDROXYBENZOYL-COA THIOESTERASE FAMILY MEMBER"/>
    <property type="match status" value="1"/>
</dbReference>
<dbReference type="EMBL" id="AAOE01000001">
    <property type="protein sequence ID" value="EAR11119.1"/>
    <property type="molecule type" value="Genomic_DNA"/>
</dbReference>
<dbReference type="HOGENOM" id="CLU_101141_7_3_6"/>
<keyword evidence="2" id="KW-0378">Hydrolase</keyword>
<protein>
    <recommendedName>
        <fullName evidence="5">Thioesterase domain-containing protein</fullName>
    </recommendedName>
</protein>
<gene>
    <name evidence="3" type="ORF">MED297_19567</name>
</gene>
<proteinExistence type="inferred from homology"/>
<keyword evidence="4" id="KW-1185">Reference proteome</keyword>
<dbReference type="AlphaFoldDB" id="A4B918"/>
<evidence type="ECO:0000256" key="1">
    <source>
        <dbReference type="ARBA" id="ARBA00005953"/>
    </source>
</evidence>
<dbReference type="InterPro" id="IPR050563">
    <property type="entry name" value="4-hydroxybenzoyl-CoA_TE"/>
</dbReference>
<dbReference type="GO" id="GO:0047617">
    <property type="term" value="F:fatty acyl-CoA hydrolase activity"/>
    <property type="evidence" value="ECO:0007669"/>
    <property type="project" value="TreeGrafter"/>
</dbReference>
<dbReference type="RefSeq" id="WP_008044558.1">
    <property type="nucleotide sequence ID" value="NZ_CH724151.1"/>
</dbReference>
<accession>A4B918</accession>
<dbReference type="Pfam" id="PF13279">
    <property type="entry name" value="4HBT_2"/>
    <property type="match status" value="1"/>
</dbReference>
<name>A4B918_9GAMM</name>
<evidence type="ECO:0000313" key="3">
    <source>
        <dbReference type="EMBL" id="EAR11119.1"/>
    </source>
</evidence>
<dbReference type="InterPro" id="IPR029069">
    <property type="entry name" value="HotDog_dom_sf"/>
</dbReference>
<comment type="caution">
    <text evidence="3">The sequence shown here is derived from an EMBL/GenBank/DDBJ whole genome shotgun (WGS) entry which is preliminary data.</text>
</comment>
<dbReference type="SUPFAM" id="SSF54637">
    <property type="entry name" value="Thioesterase/thiol ester dehydrase-isomerase"/>
    <property type="match status" value="1"/>
</dbReference>
<dbReference type="CDD" id="cd00586">
    <property type="entry name" value="4HBT"/>
    <property type="match status" value="1"/>
</dbReference>
<evidence type="ECO:0000256" key="2">
    <source>
        <dbReference type="ARBA" id="ARBA00022801"/>
    </source>
</evidence>